<sequence>MTITLQRQHIKMATCYMKDSKLLSREVSAIHPCNSQKLKLEDVFTMIVMLKLQLM</sequence>
<evidence type="ECO:0000313" key="2">
    <source>
        <dbReference type="Proteomes" id="UP001164929"/>
    </source>
</evidence>
<name>A0AAD6QKS3_9ROSI</name>
<evidence type="ECO:0000313" key="1">
    <source>
        <dbReference type="EMBL" id="KAJ6992170.1"/>
    </source>
</evidence>
<dbReference type="EMBL" id="JAQIZT010000006">
    <property type="protein sequence ID" value="KAJ6992170.1"/>
    <property type="molecule type" value="Genomic_DNA"/>
</dbReference>
<organism evidence="1 2">
    <name type="scientific">Populus alba x Populus x berolinensis</name>
    <dbReference type="NCBI Taxonomy" id="444605"/>
    <lineage>
        <taxon>Eukaryota</taxon>
        <taxon>Viridiplantae</taxon>
        <taxon>Streptophyta</taxon>
        <taxon>Embryophyta</taxon>
        <taxon>Tracheophyta</taxon>
        <taxon>Spermatophyta</taxon>
        <taxon>Magnoliopsida</taxon>
        <taxon>eudicotyledons</taxon>
        <taxon>Gunneridae</taxon>
        <taxon>Pentapetalae</taxon>
        <taxon>rosids</taxon>
        <taxon>fabids</taxon>
        <taxon>Malpighiales</taxon>
        <taxon>Salicaceae</taxon>
        <taxon>Saliceae</taxon>
        <taxon>Populus</taxon>
    </lineage>
</organism>
<reference evidence="1" key="1">
    <citation type="journal article" date="2023" name="Mol. Ecol. Resour.">
        <title>Chromosome-level genome assembly of a triploid poplar Populus alba 'Berolinensis'.</title>
        <authorList>
            <person name="Chen S."/>
            <person name="Yu Y."/>
            <person name="Wang X."/>
            <person name="Wang S."/>
            <person name="Zhang T."/>
            <person name="Zhou Y."/>
            <person name="He R."/>
            <person name="Meng N."/>
            <person name="Wang Y."/>
            <person name="Liu W."/>
            <person name="Liu Z."/>
            <person name="Liu J."/>
            <person name="Guo Q."/>
            <person name="Huang H."/>
            <person name="Sederoff R.R."/>
            <person name="Wang G."/>
            <person name="Qu G."/>
            <person name="Chen S."/>
        </authorList>
    </citation>
    <scope>NUCLEOTIDE SEQUENCE</scope>
    <source>
        <strain evidence="1">SC-2020</strain>
    </source>
</reference>
<accession>A0AAD6QKS3</accession>
<proteinExistence type="predicted"/>
<dbReference type="AlphaFoldDB" id="A0AAD6QKS3"/>
<dbReference type="Proteomes" id="UP001164929">
    <property type="component" value="Chromosome 6"/>
</dbReference>
<protein>
    <submittedName>
        <fullName evidence="1">Uncharacterized protein</fullName>
    </submittedName>
</protein>
<comment type="caution">
    <text evidence="1">The sequence shown here is derived from an EMBL/GenBank/DDBJ whole genome shotgun (WGS) entry which is preliminary data.</text>
</comment>
<keyword evidence="2" id="KW-1185">Reference proteome</keyword>
<gene>
    <name evidence="1" type="ORF">NC653_015511</name>
</gene>